<keyword evidence="6" id="KW-1003">Cell membrane</keyword>
<gene>
    <name evidence="8" type="ORF">ACFOVU_09975</name>
</gene>
<evidence type="ECO:0000256" key="2">
    <source>
        <dbReference type="ARBA" id="ARBA00022692"/>
    </source>
</evidence>
<feature type="transmembrane region" description="Helical" evidence="6">
    <location>
        <begin position="168"/>
        <end position="190"/>
    </location>
</feature>
<evidence type="ECO:0000256" key="5">
    <source>
        <dbReference type="ARBA" id="ARBA00023251"/>
    </source>
</evidence>
<comment type="subcellular location">
    <subcellularLocation>
        <location evidence="6">Cell membrane</location>
        <topology evidence="6">Multi-pass membrane protein</topology>
    </subcellularLocation>
    <subcellularLocation>
        <location evidence="1">Membrane</location>
        <topology evidence="1">Multi-pass membrane protein</topology>
    </subcellularLocation>
</comment>
<dbReference type="RefSeq" id="WP_378532114.1">
    <property type="nucleotide sequence ID" value="NZ_JBHSBH010000007.1"/>
</dbReference>
<reference evidence="9" key="1">
    <citation type="journal article" date="2019" name="Int. J. Syst. Evol. Microbiol.">
        <title>The Global Catalogue of Microorganisms (GCM) 10K type strain sequencing project: providing services to taxonomists for standard genome sequencing and annotation.</title>
        <authorList>
            <consortium name="The Broad Institute Genomics Platform"/>
            <consortium name="The Broad Institute Genome Sequencing Center for Infectious Disease"/>
            <person name="Wu L."/>
            <person name="Ma J."/>
        </authorList>
    </citation>
    <scope>NUCLEOTIDE SEQUENCE [LARGE SCALE GENOMIC DNA]</scope>
    <source>
        <strain evidence="9">TBRC 1826</strain>
    </source>
</reference>
<organism evidence="8 9">
    <name type="scientific">Nocardiopsis sediminis</name>
    <dbReference type="NCBI Taxonomy" id="1778267"/>
    <lineage>
        <taxon>Bacteria</taxon>
        <taxon>Bacillati</taxon>
        <taxon>Actinomycetota</taxon>
        <taxon>Actinomycetes</taxon>
        <taxon>Streptosporangiales</taxon>
        <taxon>Nocardiopsidaceae</taxon>
        <taxon>Nocardiopsis</taxon>
    </lineage>
</organism>
<feature type="transmembrane region" description="Helical" evidence="6">
    <location>
        <begin position="84"/>
        <end position="109"/>
    </location>
</feature>
<comment type="caution">
    <text evidence="8">The sequence shown here is derived from an EMBL/GenBank/DDBJ whole genome shotgun (WGS) entry which is preliminary data.</text>
</comment>
<keyword evidence="5" id="KW-0046">Antibiotic resistance</keyword>
<evidence type="ECO:0000256" key="3">
    <source>
        <dbReference type="ARBA" id="ARBA00022989"/>
    </source>
</evidence>
<dbReference type="PANTHER" id="PTHR43229">
    <property type="entry name" value="NODULATION PROTEIN J"/>
    <property type="match status" value="1"/>
</dbReference>
<accession>A0ABV8FK83</accession>
<evidence type="ECO:0000259" key="7">
    <source>
        <dbReference type="PROSITE" id="PS51012"/>
    </source>
</evidence>
<keyword evidence="9" id="KW-1185">Reference proteome</keyword>
<feature type="transmembrane region" description="Helical" evidence="6">
    <location>
        <begin position="252"/>
        <end position="275"/>
    </location>
</feature>
<dbReference type="EMBL" id="JBHSBH010000007">
    <property type="protein sequence ID" value="MFC3996242.1"/>
    <property type="molecule type" value="Genomic_DNA"/>
</dbReference>
<feature type="transmembrane region" description="Helical" evidence="6">
    <location>
        <begin position="50"/>
        <end position="72"/>
    </location>
</feature>
<feature type="transmembrane region" description="Helical" evidence="6">
    <location>
        <begin position="202"/>
        <end position="220"/>
    </location>
</feature>
<evidence type="ECO:0000256" key="6">
    <source>
        <dbReference type="RuleBase" id="RU361157"/>
    </source>
</evidence>
<dbReference type="PANTHER" id="PTHR43229:SF2">
    <property type="entry name" value="NODULATION PROTEIN J"/>
    <property type="match status" value="1"/>
</dbReference>
<name>A0ABV8FK83_9ACTN</name>
<keyword evidence="3 6" id="KW-1133">Transmembrane helix</keyword>
<keyword evidence="2 6" id="KW-0812">Transmembrane</keyword>
<proteinExistence type="inferred from homology"/>
<dbReference type="Proteomes" id="UP001595847">
    <property type="component" value="Unassembled WGS sequence"/>
</dbReference>
<evidence type="ECO:0000256" key="1">
    <source>
        <dbReference type="ARBA" id="ARBA00004141"/>
    </source>
</evidence>
<evidence type="ECO:0000313" key="9">
    <source>
        <dbReference type="Proteomes" id="UP001595847"/>
    </source>
</evidence>
<dbReference type="PIRSF" id="PIRSF006648">
    <property type="entry name" value="DrrB"/>
    <property type="match status" value="1"/>
</dbReference>
<dbReference type="PRINTS" id="PR00164">
    <property type="entry name" value="ABC2TRNSPORT"/>
</dbReference>
<evidence type="ECO:0000313" key="8">
    <source>
        <dbReference type="EMBL" id="MFC3996242.1"/>
    </source>
</evidence>
<dbReference type="InterPro" id="IPR000412">
    <property type="entry name" value="ABC_2_transport"/>
</dbReference>
<dbReference type="InterPro" id="IPR051784">
    <property type="entry name" value="Nod_factor_ABC_transporter"/>
</dbReference>
<dbReference type="InterPro" id="IPR047817">
    <property type="entry name" value="ABC2_TM_bact-type"/>
</dbReference>
<feature type="domain" description="ABC transmembrane type-2" evidence="7">
    <location>
        <begin position="49"/>
        <end position="281"/>
    </location>
</feature>
<evidence type="ECO:0000256" key="4">
    <source>
        <dbReference type="ARBA" id="ARBA00023136"/>
    </source>
</evidence>
<feature type="transmembrane region" description="Helical" evidence="6">
    <location>
        <begin position="143"/>
        <end position="162"/>
    </location>
</feature>
<dbReference type="Pfam" id="PF01061">
    <property type="entry name" value="ABC2_membrane"/>
    <property type="match status" value="1"/>
</dbReference>
<keyword evidence="4 6" id="KW-0472">Membrane</keyword>
<protein>
    <recommendedName>
        <fullName evidence="6">Transport permease protein</fullName>
    </recommendedName>
</protein>
<dbReference type="PROSITE" id="PS51012">
    <property type="entry name" value="ABC_TM2"/>
    <property type="match status" value="1"/>
</dbReference>
<keyword evidence="6" id="KW-0813">Transport</keyword>
<dbReference type="InterPro" id="IPR013525">
    <property type="entry name" value="ABC2_TM"/>
</dbReference>
<comment type="similarity">
    <text evidence="6">Belongs to the ABC-2 integral membrane protein family.</text>
</comment>
<sequence length="282" mass="29690">MTTTTTRTSAPAAGERPAAARRDWHGAGFATQVRVLTGRSLRAMVKDPQVVIFSLLQPLIMLVLFSQVFGQAMLGSVAEQGDSYINYLMPAILVTTGIGASMQSGVGLITDMKNGVIARFRSLPIGLSSVLIARSLSDLARTAAQLVVLLLVATVLFGFTPAGGLGGVLAATLLALLVAWALTWVFLAIATWVRKEEVMQSIGFLAMFPLMFASSAFVPLDTLPAWLRVIAQVNPLTYAVDASRNLALSLPVGSGVVMAVATSAVLCLAGIAFAVKGFRRPL</sequence>